<name>A0A6A6NNU6_9PEZI</name>
<evidence type="ECO:0000256" key="6">
    <source>
        <dbReference type="ARBA" id="ARBA00053082"/>
    </source>
</evidence>
<feature type="chain" id="PRO_5025436736" description="Nuclear transport factor 2" evidence="7">
    <location>
        <begin position="28"/>
        <end position="457"/>
    </location>
</feature>
<dbReference type="Proteomes" id="UP000799766">
    <property type="component" value="Unassembled WGS sequence"/>
</dbReference>
<dbReference type="PANTHER" id="PTHR10366:SF564">
    <property type="entry name" value="STEROL-4-ALPHA-CARBOXYLATE 3-DEHYDROGENASE, DECARBOXYLATING"/>
    <property type="match status" value="1"/>
</dbReference>
<gene>
    <name evidence="9" type="ORF">BDY21DRAFT_382259</name>
</gene>
<dbReference type="GO" id="GO:0006606">
    <property type="term" value="P:protein import into nucleus"/>
    <property type="evidence" value="ECO:0007669"/>
    <property type="project" value="UniProtKB-ARBA"/>
</dbReference>
<evidence type="ECO:0000256" key="4">
    <source>
        <dbReference type="ARBA" id="ARBA00023445"/>
    </source>
</evidence>
<comment type="subcellular location">
    <subcellularLocation>
        <location evidence="1">Cytoplasm</location>
    </subcellularLocation>
</comment>
<evidence type="ECO:0000313" key="9">
    <source>
        <dbReference type="EMBL" id="KAF2453386.1"/>
    </source>
</evidence>
<keyword evidence="3" id="KW-0560">Oxidoreductase</keyword>
<dbReference type="SUPFAM" id="SSF54427">
    <property type="entry name" value="NTF2-like"/>
    <property type="match status" value="1"/>
</dbReference>
<dbReference type="InterPro" id="IPR032710">
    <property type="entry name" value="NTF2-like_dom_sf"/>
</dbReference>
<comment type="similarity">
    <text evidence="4">Belongs to the NAD(P)-dependent epimerase/dehydratase family. Dihydroflavonol-4-reductase subfamily.</text>
</comment>
<dbReference type="InterPro" id="IPR050425">
    <property type="entry name" value="NAD(P)_dehydrat-like"/>
</dbReference>
<keyword evidence="2" id="KW-0963">Cytoplasm</keyword>
<dbReference type="PANTHER" id="PTHR10366">
    <property type="entry name" value="NAD DEPENDENT EPIMERASE/DEHYDRATASE"/>
    <property type="match status" value="1"/>
</dbReference>
<dbReference type="InterPro" id="IPR001509">
    <property type="entry name" value="Epimerase_deHydtase"/>
</dbReference>
<dbReference type="OrthoDB" id="2735536at2759"/>
<accession>A0A6A6NNU6</accession>
<reference evidence="9" key="1">
    <citation type="journal article" date="2020" name="Stud. Mycol.">
        <title>101 Dothideomycetes genomes: a test case for predicting lifestyles and emergence of pathogens.</title>
        <authorList>
            <person name="Haridas S."/>
            <person name="Albert R."/>
            <person name="Binder M."/>
            <person name="Bloem J."/>
            <person name="Labutti K."/>
            <person name="Salamov A."/>
            <person name="Andreopoulos B."/>
            <person name="Baker S."/>
            <person name="Barry K."/>
            <person name="Bills G."/>
            <person name="Bluhm B."/>
            <person name="Cannon C."/>
            <person name="Castanera R."/>
            <person name="Culley D."/>
            <person name="Daum C."/>
            <person name="Ezra D."/>
            <person name="Gonzalez J."/>
            <person name="Henrissat B."/>
            <person name="Kuo A."/>
            <person name="Liang C."/>
            <person name="Lipzen A."/>
            <person name="Lutzoni F."/>
            <person name="Magnuson J."/>
            <person name="Mondo S."/>
            <person name="Nolan M."/>
            <person name="Ohm R."/>
            <person name="Pangilinan J."/>
            <person name="Park H.-J."/>
            <person name="Ramirez L."/>
            <person name="Alfaro M."/>
            <person name="Sun H."/>
            <person name="Tritt A."/>
            <person name="Yoshinaga Y."/>
            <person name="Zwiers L.-H."/>
            <person name="Turgeon B."/>
            <person name="Goodwin S."/>
            <person name="Spatafora J."/>
            <person name="Crous P."/>
            <person name="Grigoriev I."/>
        </authorList>
    </citation>
    <scope>NUCLEOTIDE SEQUENCE</scope>
    <source>
        <strain evidence="9">ATCC 16933</strain>
    </source>
</reference>
<sequence length="457" mass="50161">MTRVLLTGGSGFIAAWVLDLLLQQGHSVVTTVRSRAKADAIKAKHPEYGSDKLSFAIVPDIAVEGAFDDAVKSDPPFEAVLHTASPFHYNVTDIQKDLLDPALIGTTSILKAIKKSAPSVKRVVVTSSFAAVFDPAKGDNPGYPYSEADWSPLTHEQALENMVAGYRYSKTSAERAAWDFVEKEKPNFTLSTICPPLVLGPTAPWLASLDNINTSNARVRDAILGKFKENGEIPPSGVYLWIDVRDLAIAHVKAMDVPDAAGKRFFTTAGYFSNKEIVELIRKNFPEYADKLPPPDVKGGDYPPGGVYKYDNSRSKEVLGLEFMSLEKSVVDLVNSLKAVGEQFVEFYYKTFDENRAGLAGLYRDTSMLTFESSEVQGTASIVEKLTNLPFQKVVHQVATLDAQPTQNGIVVLVTGALLVDEEQKPMSYTQLFNIIAESPGSYYVFNDMFRLVYSAS</sequence>
<dbReference type="SUPFAM" id="SSF51735">
    <property type="entry name" value="NAD(P)-binding Rossmann-fold domains"/>
    <property type="match status" value="1"/>
</dbReference>
<dbReference type="InterPro" id="IPR036291">
    <property type="entry name" value="NAD(P)-bd_dom_sf"/>
</dbReference>
<dbReference type="InterPro" id="IPR002075">
    <property type="entry name" value="NTF2_dom"/>
</dbReference>
<dbReference type="GO" id="GO:0005737">
    <property type="term" value="C:cytoplasm"/>
    <property type="evidence" value="ECO:0007669"/>
    <property type="project" value="UniProtKB-SubCell"/>
</dbReference>
<keyword evidence="7" id="KW-0732">Signal</keyword>
<dbReference type="Gene3D" id="3.10.450.50">
    <property type="match status" value="1"/>
</dbReference>
<evidence type="ECO:0000256" key="7">
    <source>
        <dbReference type="SAM" id="SignalP"/>
    </source>
</evidence>
<proteinExistence type="inferred from homology"/>
<evidence type="ECO:0000256" key="2">
    <source>
        <dbReference type="ARBA" id="ARBA00022490"/>
    </source>
</evidence>
<dbReference type="CDD" id="cd05227">
    <property type="entry name" value="AR_SDR_e"/>
    <property type="match status" value="1"/>
</dbReference>
<feature type="signal peptide" evidence="7">
    <location>
        <begin position="1"/>
        <end position="27"/>
    </location>
</feature>
<dbReference type="FunFam" id="3.40.50.720:FF:000191">
    <property type="entry name" value="Methylglyoxal reductase (NADPH-dependent)"/>
    <property type="match status" value="1"/>
</dbReference>
<evidence type="ECO:0000256" key="3">
    <source>
        <dbReference type="ARBA" id="ARBA00023002"/>
    </source>
</evidence>
<dbReference type="InterPro" id="IPR018222">
    <property type="entry name" value="Nuclear_transport_factor_2_euk"/>
</dbReference>
<dbReference type="PROSITE" id="PS50177">
    <property type="entry name" value="NTF2_DOMAIN"/>
    <property type="match status" value="1"/>
</dbReference>
<evidence type="ECO:0000259" key="8">
    <source>
        <dbReference type="PROSITE" id="PS50177"/>
    </source>
</evidence>
<evidence type="ECO:0000256" key="1">
    <source>
        <dbReference type="ARBA" id="ARBA00004496"/>
    </source>
</evidence>
<dbReference type="GO" id="GO:0005635">
    <property type="term" value="C:nuclear envelope"/>
    <property type="evidence" value="ECO:0007669"/>
    <property type="project" value="UniProtKB-ARBA"/>
</dbReference>
<dbReference type="CDD" id="cd00780">
    <property type="entry name" value="NTF2"/>
    <property type="match status" value="1"/>
</dbReference>
<comment type="function">
    <text evidence="6">Facilitates protein transport into the nucleus. Could be part of a multicomponent system of cytosolic factors that assemble at the pore complex during nuclear import.</text>
</comment>
<dbReference type="EMBL" id="MU001698">
    <property type="protein sequence ID" value="KAF2453386.1"/>
    <property type="molecule type" value="Genomic_DNA"/>
</dbReference>
<dbReference type="GO" id="GO:0016616">
    <property type="term" value="F:oxidoreductase activity, acting on the CH-OH group of donors, NAD or NADP as acceptor"/>
    <property type="evidence" value="ECO:0007669"/>
    <property type="project" value="TreeGrafter"/>
</dbReference>
<dbReference type="Gene3D" id="3.40.50.720">
    <property type="entry name" value="NAD(P)-binding Rossmann-like Domain"/>
    <property type="match status" value="1"/>
</dbReference>
<dbReference type="AlphaFoldDB" id="A0A6A6NNU6"/>
<evidence type="ECO:0000256" key="5">
    <source>
        <dbReference type="ARBA" id="ARBA00026247"/>
    </source>
</evidence>
<evidence type="ECO:0000313" key="10">
    <source>
        <dbReference type="Proteomes" id="UP000799766"/>
    </source>
</evidence>
<keyword evidence="10" id="KW-1185">Reference proteome</keyword>
<organism evidence="9 10">
    <name type="scientific">Lineolata rhizophorae</name>
    <dbReference type="NCBI Taxonomy" id="578093"/>
    <lineage>
        <taxon>Eukaryota</taxon>
        <taxon>Fungi</taxon>
        <taxon>Dikarya</taxon>
        <taxon>Ascomycota</taxon>
        <taxon>Pezizomycotina</taxon>
        <taxon>Dothideomycetes</taxon>
        <taxon>Dothideomycetes incertae sedis</taxon>
        <taxon>Lineolatales</taxon>
        <taxon>Lineolataceae</taxon>
        <taxon>Lineolata</taxon>
    </lineage>
</organism>
<dbReference type="FunFam" id="3.10.450.50:FF:000005">
    <property type="entry name" value="Nuclear transport factor 2"/>
    <property type="match status" value="1"/>
</dbReference>
<protein>
    <recommendedName>
        <fullName evidence="5">Nuclear transport factor 2</fullName>
    </recommendedName>
</protein>
<dbReference type="Pfam" id="PF02136">
    <property type="entry name" value="NTF2"/>
    <property type="match status" value="1"/>
</dbReference>
<feature type="domain" description="NTF2" evidence="8">
    <location>
        <begin position="340"/>
        <end position="452"/>
    </location>
</feature>
<dbReference type="Pfam" id="PF01370">
    <property type="entry name" value="Epimerase"/>
    <property type="match status" value="1"/>
</dbReference>